<evidence type="ECO:0000256" key="4">
    <source>
        <dbReference type="ARBA" id="ARBA00023163"/>
    </source>
</evidence>
<dbReference type="PANTHER" id="PTHR32071">
    <property type="entry name" value="TRANSCRIPTIONAL REGULATORY PROTEIN"/>
    <property type="match status" value="1"/>
</dbReference>
<dbReference type="Proteomes" id="UP000078532">
    <property type="component" value="Unassembled WGS sequence"/>
</dbReference>
<dbReference type="GO" id="GO:0006355">
    <property type="term" value="P:regulation of DNA-templated transcription"/>
    <property type="evidence" value="ECO:0007669"/>
    <property type="project" value="InterPro"/>
</dbReference>
<dbReference type="STRING" id="1838280.A6M21_00155"/>
<dbReference type="SUPFAM" id="SSF46689">
    <property type="entry name" value="Homeodomain-like"/>
    <property type="match status" value="1"/>
</dbReference>
<keyword evidence="8" id="KW-1185">Reference proteome</keyword>
<protein>
    <submittedName>
        <fullName evidence="7">Sigma-54-dependent Fis family transcriptional regulator</fullName>
    </submittedName>
</protein>
<dbReference type="InterPro" id="IPR025944">
    <property type="entry name" value="Sigma_54_int_dom_CS"/>
</dbReference>
<dbReference type="CDD" id="cd00009">
    <property type="entry name" value="AAA"/>
    <property type="match status" value="1"/>
</dbReference>
<dbReference type="OrthoDB" id="9803970at2"/>
<dbReference type="Pfam" id="PF00158">
    <property type="entry name" value="Sigma54_activat"/>
    <property type="match status" value="1"/>
</dbReference>
<dbReference type="InterPro" id="IPR002197">
    <property type="entry name" value="HTH_Fis"/>
</dbReference>
<keyword evidence="4" id="KW-0804">Transcription</keyword>
<sequence length="595" mass="65575">MSRLALVKDDCQRVAGAIAAALGAEVEIIDLDMTRVAGTGKVKEHVGAKLQRGFVNKHVQQSGKPLFIREAGNHPVCSQCPLTGACFYQASIVYPVTVAGEVAGSISLIAFSAEQKEILCARSNSLIEFIGRMADLIGAKVLEKEALTERLLMASQLHAVMDAVDEGILAIDREGLVIHFNLAAERLFGLSRREIINQPLNQLVGGLPLTKTSLLQNGGFTDRECFVHTAGRRLHLLVTARPIIDGEGRAAGVVASVRDFKETQSLAYQIVSAQKDFSFNDIIGYSPAMQELKDKAARIAASHSTVLLLGESGTGKEIFARAIHSASWRRKKPFVAINCGALPETLLESELFGYEEGAFTGARKGGKPGKFELANQGTIFLDEIGNMSLYVQAKLLRVLQERQVERVGGSRVIPVDIRIIAATNSNLEEMIARGQFRDDLYYRISVIPLFIPPLRERPEDIPPLLEYYQKHFNRLLKKNLQGFTTQAMHCCMHYPWPGNVRELINAVEYAVNLAEGEYIDEASLPAHIREQKAVAAPEKNGHWKTIEQMEREAIVAALDHFGWTEEGKVQAAHALGISRATIYRKISRYGLNPTD</sequence>
<dbReference type="InterPro" id="IPR027417">
    <property type="entry name" value="P-loop_NTPase"/>
</dbReference>
<dbReference type="CDD" id="cd00130">
    <property type="entry name" value="PAS"/>
    <property type="match status" value="1"/>
</dbReference>
<reference evidence="7 8" key="1">
    <citation type="submission" date="2016-04" db="EMBL/GenBank/DDBJ databases">
        <authorList>
            <person name="Evans L.H."/>
            <person name="Alamgir A."/>
            <person name="Owens N."/>
            <person name="Weber N.D."/>
            <person name="Virtaneva K."/>
            <person name="Barbian K."/>
            <person name="Babar A."/>
            <person name="Rosenke K."/>
        </authorList>
    </citation>
    <scope>NUCLEOTIDE SEQUENCE [LARGE SCALE GENOMIC DNA]</scope>
    <source>
        <strain evidence="7 8">LMa1</strain>
    </source>
</reference>
<evidence type="ECO:0000256" key="2">
    <source>
        <dbReference type="ARBA" id="ARBA00022840"/>
    </source>
</evidence>
<dbReference type="Gene3D" id="3.40.50.300">
    <property type="entry name" value="P-loop containing nucleotide triphosphate hydrolases"/>
    <property type="match status" value="1"/>
</dbReference>
<evidence type="ECO:0000256" key="1">
    <source>
        <dbReference type="ARBA" id="ARBA00022741"/>
    </source>
</evidence>
<keyword evidence="3" id="KW-0805">Transcription regulation</keyword>
<gene>
    <name evidence="7" type="ORF">A6M21_00155</name>
</gene>
<dbReference type="GO" id="GO:0005524">
    <property type="term" value="F:ATP binding"/>
    <property type="evidence" value="ECO:0007669"/>
    <property type="project" value="UniProtKB-KW"/>
</dbReference>
<keyword evidence="2" id="KW-0067">ATP-binding</keyword>
<organism evidence="7 8">
    <name type="scientific">Desulfotomaculum copahuensis</name>
    <dbReference type="NCBI Taxonomy" id="1838280"/>
    <lineage>
        <taxon>Bacteria</taxon>
        <taxon>Bacillati</taxon>
        <taxon>Bacillota</taxon>
        <taxon>Clostridia</taxon>
        <taxon>Eubacteriales</taxon>
        <taxon>Desulfotomaculaceae</taxon>
        <taxon>Desulfotomaculum</taxon>
    </lineage>
</organism>
<comment type="caution">
    <text evidence="7">The sequence shown here is derived from an EMBL/GenBank/DDBJ whole genome shotgun (WGS) entry which is preliminary data.</text>
</comment>
<dbReference type="Pfam" id="PF25601">
    <property type="entry name" value="AAA_lid_14"/>
    <property type="match status" value="1"/>
</dbReference>
<dbReference type="InterPro" id="IPR002078">
    <property type="entry name" value="Sigma_54_int"/>
</dbReference>
<dbReference type="AlphaFoldDB" id="A0A1B7LDR2"/>
<feature type="domain" description="Sigma-54 factor interaction" evidence="5">
    <location>
        <begin position="282"/>
        <end position="512"/>
    </location>
</feature>
<accession>A0A1B7LDR2</accession>
<dbReference type="Gene3D" id="1.10.10.60">
    <property type="entry name" value="Homeodomain-like"/>
    <property type="match status" value="1"/>
</dbReference>
<dbReference type="InterPro" id="IPR009057">
    <property type="entry name" value="Homeodomain-like_sf"/>
</dbReference>
<dbReference type="Gene3D" id="3.30.450.20">
    <property type="entry name" value="PAS domain"/>
    <property type="match status" value="1"/>
</dbReference>
<name>A0A1B7LDR2_9FIRM</name>
<dbReference type="SUPFAM" id="SSF55785">
    <property type="entry name" value="PYP-like sensor domain (PAS domain)"/>
    <property type="match status" value="1"/>
</dbReference>
<dbReference type="Gene3D" id="3.30.450.40">
    <property type="match status" value="1"/>
</dbReference>
<proteinExistence type="predicted"/>
<evidence type="ECO:0000313" key="8">
    <source>
        <dbReference type="Proteomes" id="UP000078532"/>
    </source>
</evidence>
<dbReference type="InterPro" id="IPR058031">
    <property type="entry name" value="AAA_lid_NorR"/>
</dbReference>
<dbReference type="Pfam" id="PF00989">
    <property type="entry name" value="PAS"/>
    <property type="match status" value="1"/>
</dbReference>
<dbReference type="InterPro" id="IPR013767">
    <property type="entry name" value="PAS_fold"/>
</dbReference>
<dbReference type="GO" id="GO:0043565">
    <property type="term" value="F:sequence-specific DNA binding"/>
    <property type="evidence" value="ECO:0007669"/>
    <property type="project" value="InterPro"/>
</dbReference>
<dbReference type="PROSITE" id="PS00688">
    <property type="entry name" value="SIGMA54_INTERACT_3"/>
    <property type="match status" value="1"/>
</dbReference>
<dbReference type="Pfam" id="PF02954">
    <property type="entry name" value="HTH_8"/>
    <property type="match status" value="1"/>
</dbReference>
<dbReference type="InterPro" id="IPR000014">
    <property type="entry name" value="PAS"/>
</dbReference>
<dbReference type="PROSITE" id="PS00675">
    <property type="entry name" value="SIGMA54_INTERACT_1"/>
    <property type="match status" value="1"/>
</dbReference>
<evidence type="ECO:0000313" key="7">
    <source>
        <dbReference type="EMBL" id="OAT81248.1"/>
    </source>
</evidence>
<dbReference type="FunFam" id="3.40.50.300:FF:000006">
    <property type="entry name" value="DNA-binding transcriptional regulator NtrC"/>
    <property type="match status" value="1"/>
</dbReference>
<dbReference type="SUPFAM" id="SSF52540">
    <property type="entry name" value="P-loop containing nucleoside triphosphate hydrolases"/>
    <property type="match status" value="1"/>
</dbReference>
<dbReference type="NCBIfam" id="TIGR00229">
    <property type="entry name" value="sensory_box"/>
    <property type="match status" value="1"/>
</dbReference>
<keyword evidence="1" id="KW-0547">Nucleotide-binding</keyword>
<feature type="domain" description="PAS" evidence="6">
    <location>
        <begin position="153"/>
        <end position="198"/>
    </location>
</feature>
<dbReference type="InterPro" id="IPR025662">
    <property type="entry name" value="Sigma_54_int_dom_ATP-bd_1"/>
</dbReference>
<dbReference type="PROSITE" id="PS50112">
    <property type="entry name" value="PAS"/>
    <property type="match status" value="1"/>
</dbReference>
<dbReference type="PANTHER" id="PTHR32071:SF57">
    <property type="entry name" value="C4-DICARBOXYLATE TRANSPORT TRANSCRIPTIONAL REGULATORY PROTEIN DCTD"/>
    <property type="match status" value="1"/>
</dbReference>
<evidence type="ECO:0000259" key="5">
    <source>
        <dbReference type="PROSITE" id="PS50045"/>
    </source>
</evidence>
<dbReference type="EMBL" id="LYVF01000165">
    <property type="protein sequence ID" value="OAT81248.1"/>
    <property type="molecule type" value="Genomic_DNA"/>
</dbReference>
<dbReference type="InterPro" id="IPR029016">
    <property type="entry name" value="GAF-like_dom_sf"/>
</dbReference>
<dbReference type="InterPro" id="IPR035965">
    <property type="entry name" value="PAS-like_dom_sf"/>
</dbReference>
<dbReference type="SMART" id="SM00091">
    <property type="entry name" value="PAS"/>
    <property type="match status" value="1"/>
</dbReference>
<dbReference type="Gene3D" id="1.10.8.60">
    <property type="match status" value="1"/>
</dbReference>
<dbReference type="InterPro" id="IPR003593">
    <property type="entry name" value="AAA+_ATPase"/>
</dbReference>
<dbReference type="RefSeq" id="WP_066668765.1">
    <property type="nucleotide sequence ID" value="NZ_LYVF01000165.1"/>
</dbReference>
<dbReference type="PROSITE" id="PS50045">
    <property type="entry name" value="SIGMA54_INTERACT_4"/>
    <property type="match status" value="1"/>
</dbReference>
<evidence type="ECO:0000259" key="6">
    <source>
        <dbReference type="PROSITE" id="PS50112"/>
    </source>
</evidence>
<dbReference type="SMART" id="SM00382">
    <property type="entry name" value="AAA"/>
    <property type="match status" value="1"/>
</dbReference>
<evidence type="ECO:0000256" key="3">
    <source>
        <dbReference type="ARBA" id="ARBA00023015"/>
    </source>
</evidence>